<dbReference type="Proteomes" id="UP001054945">
    <property type="component" value="Unassembled WGS sequence"/>
</dbReference>
<accession>A0AAV4Q6G7</accession>
<reference evidence="1 2" key="1">
    <citation type="submission" date="2021-06" db="EMBL/GenBank/DDBJ databases">
        <title>Caerostris extrusa draft genome.</title>
        <authorList>
            <person name="Kono N."/>
            <person name="Arakawa K."/>
        </authorList>
    </citation>
    <scope>NUCLEOTIDE SEQUENCE [LARGE SCALE GENOMIC DNA]</scope>
</reference>
<organism evidence="1 2">
    <name type="scientific">Caerostris extrusa</name>
    <name type="common">Bark spider</name>
    <name type="synonym">Caerostris bankana</name>
    <dbReference type="NCBI Taxonomy" id="172846"/>
    <lineage>
        <taxon>Eukaryota</taxon>
        <taxon>Metazoa</taxon>
        <taxon>Ecdysozoa</taxon>
        <taxon>Arthropoda</taxon>
        <taxon>Chelicerata</taxon>
        <taxon>Arachnida</taxon>
        <taxon>Araneae</taxon>
        <taxon>Araneomorphae</taxon>
        <taxon>Entelegynae</taxon>
        <taxon>Araneoidea</taxon>
        <taxon>Araneidae</taxon>
        <taxon>Caerostris</taxon>
    </lineage>
</organism>
<evidence type="ECO:0000313" key="2">
    <source>
        <dbReference type="Proteomes" id="UP001054945"/>
    </source>
</evidence>
<evidence type="ECO:0000313" key="1">
    <source>
        <dbReference type="EMBL" id="GIY03996.1"/>
    </source>
</evidence>
<keyword evidence="2" id="KW-1185">Reference proteome</keyword>
<gene>
    <name evidence="1" type="ORF">CEXT_619751</name>
</gene>
<comment type="caution">
    <text evidence="1">The sequence shown here is derived from an EMBL/GenBank/DDBJ whole genome shotgun (WGS) entry which is preliminary data.</text>
</comment>
<name>A0AAV4Q6G7_CAEEX</name>
<dbReference type="AlphaFoldDB" id="A0AAV4Q6G7"/>
<proteinExistence type="predicted"/>
<sequence length="141" mass="16726">MTWTIFDKYRTMNTLKYVRLREEGSLKERTFKKAIVQKCDWVYEDFQTAEMVSDSTMCMLQGRFHKEDDKNTCLRKSVDTLINVVRIVRRAREMYKLHCAKLSMESDEAARSKIAELANRIVEKHLQSMSLSEVWNSGDFR</sequence>
<protein>
    <submittedName>
        <fullName evidence="1">Uncharacterized protein</fullName>
    </submittedName>
</protein>
<dbReference type="EMBL" id="BPLR01005647">
    <property type="protein sequence ID" value="GIY03996.1"/>
    <property type="molecule type" value="Genomic_DNA"/>
</dbReference>